<gene>
    <name evidence="1" type="ORF">LMG31506_04368</name>
</gene>
<dbReference type="AlphaFoldDB" id="A0A916N619"/>
<dbReference type="RefSeq" id="WP_211949269.1">
    <property type="nucleotide sequence ID" value="NZ_CAJPUY010000017.1"/>
</dbReference>
<accession>A0A916N619</accession>
<reference evidence="1" key="1">
    <citation type="submission" date="2021-03" db="EMBL/GenBank/DDBJ databases">
        <authorList>
            <person name="Peeters C."/>
        </authorList>
    </citation>
    <scope>NUCLEOTIDE SEQUENCE</scope>
    <source>
        <strain evidence="1">LMG 31506</strain>
    </source>
</reference>
<dbReference type="EMBL" id="CAJPUY010000017">
    <property type="protein sequence ID" value="CAG2151231.1"/>
    <property type="molecule type" value="Genomic_DNA"/>
</dbReference>
<name>A0A916N619_9BURK</name>
<dbReference type="InterPro" id="IPR021549">
    <property type="entry name" value="DUF2894"/>
</dbReference>
<organism evidence="1 2">
    <name type="scientific">Cupriavidus yeoncheonensis</name>
    <dbReference type="NCBI Taxonomy" id="1462994"/>
    <lineage>
        <taxon>Bacteria</taxon>
        <taxon>Pseudomonadati</taxon>
        <taxon>Pseudomonadota</taxon>
        <taxon>Betaproteobacteria</taxon>
        <taxon>Burkholderiales</taxon>
        <taxon>Burkholderiaceae</taxon>
        <taxon>Cupriavidus</taxon>
    </lineage>
</organism>
<evidence type="ECO:0008006" key="3">
    <source>
        <dbReference type="Google" id="ProtNLM"/>
    </source>
</evidence>
<evidence type="ECO:0000313" key="1">
    <source>
        <dbReference type="EMBL" id="CAG2151231.1"/>
    </source>
</evidence>
<dbReference type="Proteomes" id="UP000672934">
    <property type="component" value="Unassembled WGS sequence"/>
</dbReference>
<protein>
    <recommendedName>
        <fullName evidence="3">DUF2894 domain-containing protein</fullName>
    </recommendedName>
</protein>
<comment type="caution">
    <text evidence="1">The sequence shown here is derived from an EMBL/GenBank/DDBJ whole genome shotgun (WGS) entry which is preliminary data.</text>
</comment>
<sequence length="218" mass="23839">MASDAVLDTLAAWRESGADRVDPVRFRLIEAMARRAAGHSGDARSLLDGRLSELVRAYGDTVGHAALRDAGDAPHPGLPARGTLAEVVDYIASQAPLRDATAAPGAAPRSAPRDRWRVEPKLIDYFRDTWTRVSASQQLQQSLERVPEHAGPLNSSHLVHRSLTLMREMSPAYFEQFLSYVDALTWLEQMHGGGAAAVREAPRAGVVKKVVRARTTRK</sequence>
<keyword evidence="2" id="KW-1185">Reference proteome</keyword>
<proteinExistence type="predicted"/>
<evidence type="ECO:0000313" key="2">
    <source>
        <dbReference type="Proteomes" id="UP000672934"/>
    </source>
</evidence>
<dbReference type="Pfam" id="PF11445">
    <property type="entry name" value="DUF2894"/>
    <property type="match status" value="1"/>
</dbReference>